<keyword evidence="2" id="KW-1185">Reference proteome</keyword>
<evidence type="ECO:0000313" key="2">
    <source>
        <dbReference type="Proteomes" id="UP001163823"/>
    </source>
</evidence>
<proteinExistence type="predicted"/>
<name>A0AAD7PNA9_QUISA</name>
<accession>A0AAD7PNA9</accession>
<reference evidence="1" key="1">
    <citation type="journal article" date="2023" name="Science">
        <title>Elucidation of the pathway for biosynthesis of saponin adjuvants from the soapbark tree.</title>
        <authorList>
            <person name="Reed J."/>
            <person name="Orme A."/>
            <person name="El-Demerdash A."/>
            <person name="Owen C."/>
            <person name="Martin L.B.B."/>
            <person name="Misra R.C."/>
            <person name="Kikuchi S."/>
            <person name="Rejzek M."/>
            <person name="Martin A.C."/>
            <person name="Harkess A."/>
            <person name="Leebens-Mack J."/>
            <person name="Louveau T."/>
            <person name="Stephenson M.J."/>
            <person name="Osbourn A."/>
        </authorList>
    </citation>
    <scope>NUCLEOTIDE SEQUENCE</scope>
    <source>
        <strain evidence="1">S10</strain>
    </source>
</reference>
<gene>
    <name evidence="1" type="ORF">O6P43_017157</name>
</gene>
<comment type="caution">
    <text evidence="1">The sequence shown here is derived from an EMBL/GenBank/DDBJ whole genome shotgun (WGS) entry which is preliminary data.</text>
</comment>
<protein>
    <submittedName>
        <fullName evidence="1">Uncharacterized protein</fullName>
    </submittedName>
</protein>
<dbReference type="AlphaFoldDB" id="A0AAD7PNA9"/>
<sequence>MLLLGLENVGGAGAGAGAGIGGKTIGMATYVKPLTPTGSKEFLVMQKQKEEPLGIERLHGGEIVRVELQELGKGHMGINEGSANKNVNAGILEESGFTGLVRLELV</sequence>
<evidence type="ECO:0000313" key="1">
    <source>
        <dbReference type="EMBL" id="KAJ7961858.1"/>
    </source>
</evidence>
<organism evidence="1 2">
    <name type="scientific">Quillaja saponaria</name>
    <name type="common">Soap bark tree</name>
    <dbReference type="NCBI Taxonomy" id="32244"/>
    <lineage>
        <taxon>Eukaryota</taxon>
        <taxon>Viridiplantae</taxon>
        <taxon>Streptophyta</taxon>
        <taxon>Embryophyta</taxon>
        <taxon>Tracheophyta</taxon>
        <taxon>Spermatophyta</taxon>
        <taxon>Magnoliopsida</taxon>
        <taxon>eudicotyledons</taxon>
        <taxon>Gunneridae</taxon>
        <taxon>Pentapetalae</taxon>
        <taxon>rosids</taxon>
        <taxon>fabids</taxon>
        <taxon>Fabales</taxon>
        <taxon>Quillajaceae</taxon>
        <taxon>Quillaja</taxon>
    </lineage>
</organism>
<dbReference type="Proteomes" id="UP001163823">
    <property type="component" value="Chromosome 7"/>
</dbReference>
<dbReference type="KEGG" id="qsa:O6P43_017157"/>
<dbReference type="EMBL" id="JARAOO010000007">
    <property type="protein sequence ID" value="KAJ7961858.1"/>
    <property type="molecule type" value="Genomic_DNA"/>
</dbReference>